<name>A0A1C1CI61_9EURO</name>
<accession>A0A1C1CI61</accession>
<feature type="repeat" description="PPR" evidence="1">
    <location>
        <begin position="425"/>
        <end position="459"/>
    </location>
</feature>
<gene>
    <name evidence="3" type="ORF">CLCR_03815</name>
</gene>
<dbReference type="VEuPathDB" id="FungiDB:CLCR_03815"/>
<dbReference type="OrthoDB" id="1882346at2759"/>
<proteinExistence type="predicted"/>
<dbReference type="PANTHER" id="PTHR46862:SF3">
    <property type="entry name" value="OS07G0661900 PROTEIN"/>
    <property type="match status" value="1"/>
</dbReference>
<dbReference type="AlphaFoldDB" id="A0A1C1CI61"/>
<organism evidence="3 4">
    <name type="scientific">Cladophialophora carrionii</name>
    <dbReference type="NCBI Taxonomy" id="86049"/>
    <lineage>
        <taxon>Eukaryota</taxon>
        <taxon>Fungi</taxon>
        <taxon>Dikarya</taxon>
        <taxon>Ascomycota</taxon>
        <taxon>Pezizomycotina</taxon>
        <taxon>Eurotiomycetes</taxon>
        <taxon>Chaetothyriomycetidae</taxon>
        <taxon>Chaetothyriales</taxon>
        <taxon>Herpotrichiellaceae</taxon>
        <taxon>Cladophialophora</taxon>
    </lineage>
</organism>
<dbReference type="Gene3D" id="1.25.40.10">
    <property type="entry name" value="Tetratricopeptide repeat domain"/>
    <property type="match status" value="2"/>
</dbReference>
<dbReference type="VEuPathDB" id="FungiDB:G647_08307"/>
<dbReference type="STRING" id="86049.A0A1C1CI61"/>
<evidence type="ECO:0000313" key="4">
    <source>
        <dbReference type="Proteomes" id="UP000094526"/>
    </source>
</evidence>
<dbReference type="PANTHER" id="PTHR46862">
    <property type="entry name" value="OS07G0661900 PROTEIN"/>
    <property type="match status" value="1"/>
</dbReference>
<feature type="region of interest" description="Disordered" evidence="2">
    <location>
        <begin position="1210"/>
        <end position="1236"/>
    </location>
</feature>
<evidence type="ECO:0000256" key="1">
    <source>
        <dbReference type="PROSITE-ProRule" id="PRU00708"/>
    </source>
</evidence>
<dbReference type="PROSITE" id="PS51375">
    <property type="entry name" value="PPR"/>
    <property type="match status" value="2"/>
</dbReference>
<evidence type="ECO:0000313" key="3">
    <source>
        <dbReference type="EMBL" id="OCT48157.1"/>
    </source>
</evidence>
<evidence type="ECO:0000256" key="2">
    <source>
        <dbReference type="SAM" id="MobiDB-lite"/>
    </source>
</evidence>
<keyword evidence="4" id="KW-1185">Reference proteome</keyword>
<dbReference type="Pfam" id="PF13041">
    <property type="entry name" value="PPR_2"/>
    <property type="match status" value="1"/>
</dbReference>
<reference evidence="4" key="1">
    <citation type="submission" date="2015-07" db="EMBL/GenBank/DDBJ databases">
        <authorList>
            <person name="Teixeira M.M."/>
            <person name="Souza R.C."/>
            <person name="Almeida L.G."/>
            <person name="Vicente V.A."/>
            <person name="de Hoog S."/>
            <person name="Bocca A.L."/>
            <person name="de Almeida S.R."/>
            <person name="Vasconcelos A.T."/>
            <person name="Felipe M.S."/>
        </authorList>
    </citation>
    <scope>NUCLEOTIDE SEQUENCE [LARGE SCALE GENOMIC DNA]</scope>
    <source>
        <strain evidence="4">KSF</strain>
    </source>
</reference>
<feature type="compositionally biased region" description="Basic and acidic residues" evidence="2">
    <location>
        <begin position="781"/>
        <end position="799"/>
    </location>
</feature>
<feature type="region of interest" description="Disordered" evidence="2">
    <location>
        <begin position="781"/>
        <end position="810"/>
    </location>
</feature>
<dbReference type="InterPro" id="IPR002885">
    <property type="entry name" value="PPR_rpt"/>
</dbReference>
<comment type="caution">
    <text evidence="3">The sequence shown here is derived from an EMBL/GenBank/DDBJ whole genome shotgun (WGS) entry which is preliminary data.</text>
</comment>
<dbReference type="InterPro" id="IPR011990">
    <property type="entry name" value="TPR-like_helical_dom_sf"/>
</dbReference>
<dbReference type="NCBIfam" id="TIGR00756">
    <property type="entry name" value="PPR"/>
    <property type="match status" value="1"/>
</dbReference>
<dbReference type="eggNOG" id="KOG4197">
    <property type="taxonomic scope" value="Eukaryota"/>
</dbReference>
<protein>
    <submittedName>
        <fullName evidence="3">Minichromosome maintenance protein 3</fullName>
    </submittedName>
</protein>
<feature type="region of interest" description="Disordered" evidence="2">
    <location>
        <begin position="1032"/>
        <end position="1051"/>
    </location>
</feature>
<dbReference type="Proteomes" id="UP000094526">
    <property type="component" value="Unassembled WGS sequence"/>
</dbReference>
<feature type="repeat" description="PPR" evidence="1">
    <location>
        <begin position="390"/>
        <end position="424"/>
    </location>
</feature>
<dbReference type="EMBL" id="LGRB01000012">
    <property type="protein sequence ID" value="OCT48157.1"/>
    <property type="molecule type" value="Genomic_DNA"/>
</dbReference>
<sequence>MAENDAFLQTSGSVLSVAAAEDPSGPRNSDMVTAGTRNEMAMPYPSSCSSPAEQRLREIIDGNRESKSTPTGAALDRAWILFNQIPDQRAHATGVFHLFAQSGRKLDQTRALGAFRLIDEESRTSHDYERAVRVAVQMDNYRIALTINDRATRRNLQQGCSVFLLLHAVSNQLWNTANTVWNTSFRRTSFRFDQTSPTRAALVREVGNYRDLPLAIHQLGSRLREQAPVIMRHSGTLQTLFNELLAALVRNGQLMSIVTPQGLQNLFDVSYDLRRAVPSLYLSAIDTINKFAIRPDKGPLADAVYTNLRSRFPEIPPGPSTYGSLLSIHTEQGASAQTYIHYLNEFAKFHGVADRRSYQKVLSALATQGDIDGVQDVFLRLCQAHGRPTEPAFYTPLLYVYARLGDVATTEREFQTMKRYGVKPTGYAWNILIYAHARSSQPEQALRVLSRMQAEGVTPDVYTFTTLIGVFARKGDTNAVLDILEKAQQNQVKGSYALITGLVQSYCLNDQAEAAERLAAAATTATLRGNPTTMWNYLLRHYAFLADSKSMLRVQQQMTALGVDADAMTHAAFMTALVLLGKTRDAVQILRTLNMSQTFAATSFHYAIILHGFAQEGDRDMANVIYQELVERFPRVGASPRLAMLHLQAGRNSIENERPKFAARYLEEILYGLSTEDRASRQPQPGLRRRRSVEAVPSLYVEYFVDLLMTKGQVKRAEQLVQRFEALHQSSYLHLSSSASMSIPLLCARLSVQAEKQAWDDVEAIWRSILERAIQLGQPSRIREQKPLPEVTENGKAHTQETPASLPMQPVGLPEAGLVPSDKLTFGSMIPENSLNAFPLDEPGLAILYSQRHLLEAPLNRYLNTLAVRQLQTSAIALVAKMEKVGFALTSKNWNMYIQIMTRSEDPEHWLLAYKLFERKMIAHTPPWPVLQRGKWLPAQGSEGTPSVPMHRKVIEKRDPGQLMPTYYTAVHLASALLKANGLAAEGDNTIYTAIWKRAPLTCRYIRRMPYLKDRIQGLLLRNRKMRILPPRRPRLHTTPDRSGVLGSRSPADHVPVTELVGLNSALKMDATDTKSNAAIARTRAVRRAELYEGQFPRTQIGRGEKLGSKTEEQFERRVRHKEEKLLRTLQRMRRDVSLPRTVSDMYIGHPTIPSSVNSVRTGSPRQARQALYGTEQQRLIKEARTRRLLRKQRRAVLRRILRGSIPKQRTVSRIQERTDASPGQATAQIEPDRPG</sequence>